<dbReference type="FunFam" id="1.20.1250.20:FF:000011">
    <property type="entry name" value="MFS multidrug transporter, putative"/>
    <property type="match status" value="1"/>
</dbReference>
<comment type="subcellular location">
    <subcellularLocation>
        <location evidence="1">Membrane</location>
        <topology evidence="1">Multi-pass membrane protein</topology>
    </subcellularLocation>
</comment>
<feature type="transmembrane region" description="Helical" evidence="5">
    <location>
        <begin position="383"/>
        <end position="403"/>
    </location>
</feature>
<feature type="transmembrane region" description="Helical" evidence="5">
    <location>
        <begin position="70"/>
        <end position="91"/>
    </location>
</feature>
<keyword evidence="2 5" id="KW-0812">Transmembrane</keyword>
<dbReference type="Pfam" id="PF07690">
    <property type="entry name" value="MFS_1"/>
    <property type="match status" value="1"/>
</dbReference>
<dbReference type="PANTHER" id="PTHR23502:SF60">
    <property type="entry name" value="MAJOR FACILITATOR SUPERFAMILY (MFS) PROFILE DOMAIN-CONTAINING PROTEIN-RELATED"/>
    <property type="match status" value="1"/>
</dbReference>
<evidence type="ECO:0000256" key="5">
    <source>
        <dbReference type="SAM" id="Phobius"/>
    </source>
</evidence>
<dbReference type="AlphaFoldDB" id="A0A4Y7Q491"/>
<evidence type="ECO:0000256" key="2">
    <source>
        <dbReference type="ARBA" id="ARBA00022692"/>
    </source>
</evidence>
<feature type="transmembrane region" description="Helical" evidence="5">
    <location>
        <begin position="342"/>
        <end position="362"/>
    </location>
</feature>
<dbReference type="PANTHER" id="PTHR23502">
    <property type="entry name" value="MAJOR FACILITATOR SUPERFAMILY"/>
    <property type="match status" value="1"/>
</dbReference>
<evidence type="ECO:0000256" key="3">
    <source>
        <dbReference type="ARBA" id="ARBA00022989"/>
    </source>
</evidence>
<dbReference type="InterPro" id="IPR011701">
    <property type="entry name" value="MFS"/>
</dbReference>
<gene>
    <name evidence="7" type="ORF">BD410DRAFT_723201</name>
</gene>
<dbReference type="SUPFAM" id="SSF103473">
    <property type="entry name" value="MFS general substrate transporter"/>
    <property type="match status" value="1"/>
</dbReference>
<dbReference type="CDD" id="cd17323">
    <property type="entry name" value="MFS_Tpo1_MDR_like"/>
    <property type="match status" value="1"/>
</dbReference>
<evidence type="ECO:0000256" key="1">
    <source>
        <dbReference type="ARBA" id="ARBA00004141"/>
    </source>
</evidence>
<keyword evidence="4 5" id="KW-0472">Membrane</keyword>
<dbReference type="Proteomes" id="UP000294933">
    <property type="component" value="Unassembled WGS sequence"/>
</dbReference>
<feature type="transmembrane region" description="Helical" evidence="5">
    <location>
        <begin position="201"/>
        <end position="222"/>
    </location>
</feature>
<feature type="transmembrane region" description="Helical" evidence="5">
    <location>
        <begin position="111"/>
        <end position="131"/>
    </location>
</feature>
<accession>A0A4Y7Q491</accession>
<sequence>MSSLSSSSSQFATSKSDIEKIGLRTSPSSLSSSTIQATIRTTIEYENNIVTWDGPNDPENPRNWRNSKRWVVTVVVSLFTFISPVASSMIAPSLPQVSRDLHIQPGTVLESMTLSIFVLAYALGPLIWGPLSELFGRLVVIQSSNLFFLVFNTACAFAATPAQMLAFRFLAGLGGAAPQSVGGGIVGDLWSPSERGIAMSVYSLAPLVGPSTGPLVGGWVAQKSRWQWVFWSLSIADGILQVAGFIFMRETYHPELLKRKARALRKVSGNDKLRSIHETGQRWTTVVTHGMVRPLKFLVVEPIVQVFAIYMALLYGILYLTMTTFVEVWTDQYGQKSGVAGIHYLAVALGSTVGGQVGARVLNTVYRKLKAKNGGIATPEMRLPLLMVTATTLPIGLLIFGWTSKRRDFWLLPDFGVFIFSIGIGGNWTCIQTYLVDNYALHAASAISGVSSFRALAGFGFPLFASDLYGKLGDGWGNTVLALLCLVIGCPAPFIFYRYGPALRARSKSTLVEQ</sequence>
<protein>
    <submittedName>
        <fullName evidence="7">MFS general substrate transporter</fullName>
    </submittedName>
</protein>
<feature type="transmembrane region" description="Helical" evidence="5">
    <location>
        <begin position="476"/>
        <end position="497"/>
    </location>
</feature>
<feature type="domain" description="Major facilitator superfamily (MFS) profile" evidence="6">
    <location>
        <begin position="72"/>
        <end position="504"/>
    </location>
</feature>
<keyword evidence="8" id="KW-1185">Reference proteome</keyword>
<dbReference type="OrthoDB" id="6770063at2759"/>
<dbReference type="GO" id="GO:0016020">
    <property type="term" value="C:membrane"/>
    <property type="evidence" value="ECO:0007669"/>
    <property type="project" value="UniProtKB-SubCell"/>
</dbReference>
<dbReference type="PROSITE" id="PS50850">
    <property type="entry name" value="MFS"/>
    <property type="match status" value="1"/>
</dbReference>
<dbReference type="InterPro" id="IPR036259">
    <property type="entry name" value="MFS_trans_sf"/>
</dbReference>
<dbReference type="InterPro" id="IPR020846">
    <property type="entry name" value="MFS_dom"/>
</dbReference>
<name>A0A4Y7Q491_9AGAM</name>
<feature type="transmembrane region" description="Helical" evidence="5">
    <location>
        <begin position="228"/>
        <end position="248"/>
    </location>
</feature>
<dbReference type="Gene3D" id="1.20.1250.20">
    <property type="entry name" value="MFS general substrate transporter like domains"/>
    <property type="match status" value="1"/>
</dbReference>
<dbReference type="EMBL" id="ML170176">
    <property type="protein sequence ID" value="TDL22205.1"/>
    <property type="molecule type" value="Genomic_DNA"/>
</dbReference>
<dbReference type="VEuPathDB" id="FungiDB:BD410DRAFT_723201"/>
<feature type="transmembrane region" description="Helical" evidence="5">
    <location>
        <begin position="415"/>
        <end position="436"/>
    </location>
</feature>
<dbReference type="STRING" id="50990.A0A4Y7Q491"/>
<reference evidence="7 8" key="1">
    <citation type="submission" date="2018-06" db="EMBL/GenBank/DDBJ databases">
        <title>A transcriptomic atlas of mushroom development highlights an independent origin of complex multicellularity.</title>
        <authorList>
            <consortium name="DOE Joint Genome Institute"/>
            <person name="Krizsan K."/>
            <person name="Almasi E."/>
            <person name="Merenyi Z."/>
            <person name="Sahu N."/>
            <person name="Viragh M."/>
            <person name="Koszo T."/>
            <person name="Mondo S."/>
            <person name="Kiss B."/>
            <person name="Balint B."/>
            <person name="Kues U."/>
            <person name="Barry K."/>
            <person name="Hegedus J.C."/>
            <person name="Henrissat B."/>
            <person name="Johnson J."/>
            <person name="Lipzen A."/>
            <person name="Ohm R."/>
            <person name="Nagy I."/>
            <person name="Pangilinan J."/>
            <person name="Yan J."/>
            <person name="Xiong Y."/>
            <person name="Grigoriev I.V."/>
            <person name="Hibbett D.S."/>
            <person name="Nagy L.G."/>
        </authorList>
    </citation>
    <scope>NUCLEOTIDE SEQUENCE [LARGE SCALE GENOMIC DNA]</scope>
    <source>
        <strain evidence="7 8">SZMC22713</strain>
    </source>
</reference>
<feature type="transmembrane region" description="Helical" evidence="5">
    <location>
        <begin position="303"/>
        <end position="322"/>
    </location>
</feature>
<evidence type="ECO:0000313" key="8">
    <source>
        <dbReference type="Proteomes" id="UP000294933"/>
    </source>
</evidence>
<feature type="transmembrane region" description="Helical" evidence="5">
    <location>
        <begin position="443"/>
        <end position="464"/>
    </location>
</feature>
<organism evidence="7 8">
    <name type="scientific">Rickenella mellea</name>
    <dbReference type="NCBI Taxonomy" id="50990"/>
    <lineage>
        <taxon>Eukaryota</taxon>
        <taxon>Fungi</taxon>
        <taxon>Dikarya</taxon>
        <taxon>Basidiomycota</taxon>
        <taxon>Agaricomycotina</taxon>
        <taxon>Agaricomycetes</taxon>
        <taxon>Hymenochaetales</taxon>
        <taxon>Rickenellaceae</taxon>
        <taxon>Rickenella</taxon>
    </lineage>
</organism>
<feature type="transmembrane region" description="Helical" evidence="5">
    <location>
        <begin position="138"/>
        <end position="159"/>
    </location>
</feature>
<evidence type="ECO:0000256" key="4">
    <source>
        <dbReference type="ARBA" id="ARBA00023136"/>
    </source>
</evidence>
<evidence type="ECO:0000259" key="6">
    <source>
        <dbReference type="PROSITE" id="PS50850"/>
    </source>
</evidence>
<keyword evidence="3 5" id="KW-1133">Transmembrane helix</keyword>
<feature type="transmembrane region" description="Helical" evidence="5">
    <location>
        <begin position="165"/>
        <end position="189"/>
    </location>
</feature>
<proteinExistence type="predicted"/>
<evidence type="ECO:0000313" key="7">
    <source>
        <dbReference type="EMBL" id="TDL22205.1"/>
    </source>
</evidence>
<dbReference type="GO" id="GO:0022857">
    <property type="term" value="F:transmembrane transporter activity"/>
    <property type="evidence" value="ECO:0007669"/>
    <property type="project" value="InterPro"/>
</dbReference>